<evidence type="ECO:0000313" key="3">
    <source>
        <dbReference type="Proteomes" id="UP000018467"/>
    </source>
</evidence>
<dbReference type="GeneTree" id="ENSGT00940000154297"/>
<feature type="region of interest" description="Disordered" evidence="1">
    <location>
        <begin position="156"/>
        <end position="187"/>
    </location>
</feature>
<dbReference type="InterPro" id="IPR052394">
    <property type="entry name" value="LRR-containing"/>
</dbReference>
<dbReference type="Proteomes" id="UP000018467">
    <property type="component" value="Unassembled WGS sequence"/>
</dbReference>
<reference evidence="2" key="3">
    <citation type="submission" date="2025-08" db="UniProtKB">
        <authorList>
            <consortium name="Ensembl"/>
        </authorList>
    </citation>
    <scope>IDENTIFICATION</scope>
</reference>
<dbReference type="Bgee" id="ENSAMXG00000031151">
    <property type="expression patterns" value="Expressed in mesonephros and 6 other cell types or tissues"/>
</dbReference>
<dbReference type="AlphaFoldDB" id="A0A3B1J201"/>
<organism evidence="2 3">
    <name type="scientific">Astyanax mexicanus</name>
    <name type="common">Blind cave fish</name>
    <name type="synonym">Astyanax fasciatus mexicanus</name>
    <dbReference type="NCBI Taxonomy" id="7994"/>
    <lineage>
        <taxon>Eukaryota</taxon>
        <taxon>Metazoa</taxon>
        <taxon>Chordata</taxon>
        <taxon>Craniata</taxon>
        <taxon>Vertebrata</taxon>
        <taxon>Euteleostomi</taxon>
        <taxon>Actinopterygii</taxon>
        <taxon>Neopterygii</taxon>
        <taxon>Teleostei</taxon>
        <taxon>Ostariophysi</taxon>
        <taxon>Characiformes</taxon>
        <taxon>Characoidei</taxon>
        <taxon>Acestrorhamphidae</taxon>
        <taxon>Acestrorhamphinae</taxon>
        <taxon>Astyanax</taxon>
    </lineage>
</organism>
<dbReference type="InterPro" id="IPR001611">
    <property type="entry name" value="Leu-rich_rpt"/>
</dbReference>
<dbReference type="Pfam" id="PF13516">
    <property type="entry name" value="LRR_6"/>
    <property type="match status" value="3"/>
</dbReference>
<reference evidence="2" key="4">
    <citation type="submission" date="2025-09" db="UniProtKB">
        <authorList>
            <consortium name="Ensembl"/>
        </authorList>
    </citation>
    <scope>IDENTIFICATION</scope>
</reference>
<reference evidence="3" key="2">
    <citation type="journal article" date="2014" name="Nat. Commun.">
        <title>The cavefish genome reveals candidate genes for eye loss.</title>
        <authorList>
            <person name="McGaugh S.E."/>
            <person name="Gross J.B."/>
            <person name="Aken B."/>
            <person name="Blin M."/>
            <person name="Borowsky R."/>
            <person name="Chalopin D."/>
            <person name="Hinaux H."/>
            <person name="Jeffery W.R."/>
            <person name="Keene A."/>
            <person name="Ma L."/>
            <person name="Minx P."/>
            <person name="Murphy D."/>
            <person name="O'Quin K.E."/>
            <person name="Retaux S."/>
            <person name="Rohner N."/>
            <person name="Searle S.M."/>
            <person name="Stahl B.A."/>
            <person name="Tabin C."/>
            <person name="Volff J.N."/>
            <person name="Yoshizawa M."/>
            <person name="Warren W.C."/>
        </authorList>
    </citation>
    <scope>NUCLEOTIDE SEQUENCE [LARGE SCALE GENOMIC DNA]</scope>
    <source>
        <strain evidence="3">female</strain>
    </source>
</reference>
<accession>A0A3B1J201</accession>
<proteinExistence type="predicted"/>
<dbReference type="PANTHER" id="PTHR24114">
    <property type="entry name" value="LEUCINE RICH REPEAT FAMILY PROTEIN"/>
    <property type="match status" value="1"/>
</dbReference>
<dbReference type="PANTHER" id="PTHR24114:SF37">
    <property type="entry name" value="LEUCINE-RICH REPEAT-CONTAINING PROTEIN 74B"/>
    <property type="match status" value="1"/>
</dbReference>
<evidence type="ECO:0000313" key="2">
    <source>
        <dbReference type="Ensembl" id="ENSAMXP00000035885.1"/>
    </source>
</evidence>
<reference evidence="3" key="1">
    <citation type="submission" date="2013-03" db="EMBL/GenBank/DDBJ databases">
        <authorList>
            <person name="Jeffery W."/>
            <person name="Warren W."/>
            <person name="Wilson R.K."/>
        </authorList>
    </citation>
    <scope>NUCLEOTIDE SEQUENCE</scope>
    <source>
        <strain evidence="3">female</strain>
    </source>
</reference>
<protein>
    <submittedName>
        <fullName evidence="2">Leucine rich repeat containing 74B</fullName>
    </submittedName>
</protein>
<dbReference type="Ensembl" id="ENSAMXT00000040626.1">
    <property type="protein sequence ID" value="ENSAMXP00000035885.1"/>
    <property type="gene ID" value="ENSAMXG00000031151.1"/>
</dbReference>
<keyword evidence="3" id="KW-1185">Reference proteome</keyword>
<dbReference type="InParanoid" id="A0A3B1J201"/>
<dbReference type="Gene3D" id="3.80.10.10">
    <property type="entry name" value="Ribonuclease Inhibitor"/>
    <property type="match status" value="1"/>
</dbReference>
<dbReference type="InterPro" id="IPR032675">
    <property type="entry name" value="LRR_dom_sf"/>
</dbReference>
<evidence type="ECO:0000256" key="1">
    <source>
        <dbReference type="SAM" id="MobiDB-lite"/>
    </source>
</evidence>
<name>A0A3B1J201_ASTMX</name>
<sequence>MLGVIPVSCFLRNMQQSELSLVHHGLGPQGTAALAVPLVTNTFILKLNLRDNWMEGVGGAAVADMLKENSYFFLSEIDLSENQLGQYGVKAVSSMLLENTTLVSLNLSGNGLEEKAAEHLAEAVTRNQNLQHLDLSHNRLGETKKKLPRSQTLSLSLYSQNNPTSKLRQPPGDKKHWQLPPSVLPTT</sequence>
<feature type="compositionally biased region" description="Polar residues" evidence="1">
    <location>
        <begin position="156"/>
        <end position="167"/>
    </location>
</feature>
<dbReference type="SMART" id="SM00368">
    <property type="entry name" value="LRR_RI"/>
    <property type="match status" value="3"/>
</dbReference>
<dbReference type="SUPFAM" id="SSF52047">
    <property type="entry name" value="RNI-like"/>
    <property type="match status" value="1"/>
</dbReference>